<dbReference type="PROSITE" id="PS51257">
    <property type="entry name" value="PROKAR_LIPOPROTEIN"/>
    <property type="match status" value="1"/>
</dbReference>
<keyword evidence="3" id="KW-1185">Reference proteome</keyword>
<dbReference type="Proteomes" id="UP000546162">
    <property type="component" value="Unassembled WGS sequence"/>
</dbReference>
<sequence length="77" mass="7759">MRLRLAPLCAALTAVLLLAACDPDKPEKPADISPSVSVEPSPLPSEILEACGLPPGSTVMPTSCPGLLGPDNIGVPS</sequence>
<reference evidence="2 3" key="1">
    <citation type="submission" date="2020-08" db="EMBL/GenBank/DDBJ databases">
        <title>Sequencing the genomes of 1000 actinobacteria strains.</title>
        <authorList>
            <person name="Klenk H.-P."/>
        </authorList>
    </citation>
    <scope>NUCLEOTIDE SEQUENCE [LARGE SCALE GENOMIC DNA]</scope>
    <source>
        <strain evidence="2 3">DSM 45809</strain>
    </source>
</reference>
<evidence type="ECO:0000313" key="2">
    <source>
        <dbReference type="EMBL" id="MBB4742245.1"/>
    </source>
</evidence>
<dbReference type="AlphaFoldDB" id="A0A7W7M9X0"/>
<protein>
    <submittedName>
        <fullName evidence="2">Uncharacterized protein</fullName>
    </submittedName>
</protein>
<gene>
    <name evidence="2" type="ORF">BJY16_005704</name>
</gene>
<feature type="signal peptide" evidence="1">
    <location>
        <begin position="1"/>
        <end position="19"/>
    </location>
</feature>
<proteinExistence type="predicted"/>
<accession>A0A7W7M9X0</accession>
<dbReference type="RefSeq" id="WP_185042642.1">
    <property type="nucleotide sequence ID" value="NZ_BAABFG010000005.1"/>
</dbReference>
<keyword evidence="1" id="KW-0732">Signal</keyword>
<evidence type="ECO:0000313" key="3">
    <source>
        <dbReference type="Proteomes" id="UP000546162"/>
    </source>
</evidence>
<organism evidence="2 3">
    <name type="scientific">Actinoplanes octamycinicus</name>
    <dbReference type="NCBI Taxonomy" id="135948"/>
    <lineage>
        <taxon>Bacteria</taxon>
        <taxon>Bacillati</taxon>
        <taxon>Actinomycetota</taxon>
        <taxon>Actinomycetes</taxon>
        <taxon>Micromonosporales</taxon>
        <taxon>Micromonosporaceae</taxon>
        <taxon>Actinoplanes</taxon>
    </lineage>
</organism>
<name>A0A7W7M9X0_9ACTN</name>
<dbReference type="EMBL" id="JACHNB010000001">
    <property type="protein sequence ID" value="MBB4742245.1"/>
    <property type="molecule type" value="Genomic_DNA"/>
</dbReference>
<evidence type="ECO:0000256" key="1">
    <source>
        <dbReference type="SAM" id="SignalP"/>
    </source>
</evidence>
<feature type="chain" id="PRO_5030711138" evidence="1">
    <location>
        <begin position="20"/>
        <end position="77"/>
    </location>
</feature>
<comment type="caution">
    <text evidence="2">The sequence shown here is derived from an EMBL/GenBank/DDBJ whole genome shotgun (WGS) entry which is preliminary data.</text>
</comment>